<gene>
    <name evidence="2" type="ORF">J5N97_022360</name>
</gene>
<feature type="compositionally biased region" description="Basic and acidic residues" evidence="1">
    <location>
        <begin position="164"/>
        <end position="173"/>
    </location>
</feature>
<keyword evidence="3" id="KW-1185">Reference proteome</keyword>
<sequence length="278" mass="32187">MVKDNSYNKFRTGQREHDDAFIDPVYKMFLENVKKERTSYVLKLKNGDNGFPASVKYERKIKSKADVSFKGKGKFENDERPTSGMNFPESSKRSGTSLNRFEIGEHLMDESYLTFLRHSSFDGKSVFLECEPGVIIRYEAQRETSASSKRLKTKAAHNHHHRKISGDRKGSGSNDFERQLRIVVNKPFDHNEYKELLREATERKQLCKVKHLRGTSISYATEELSKSYLDHYPELARQINSTDSHKALKLLRGFFFWLELATLIDKTVLIKFSSVSTN</sequence>
<dbReference type="AlphaFoldDB" id="A0A9D5HAX5"/>
<reference evidence="2" key="1">
    <citation type="submission" date="2021-03" db="EMBL/GenBank/DDBJ databases">
        <authorList>
            <person name="Li Z."/>
            <person name="Yang C."/>
        </authorList>
    </citation>
    <scope>NUCLEOTIDE SEQUENCE</scope>
    <source>
        <strain evidence="2">Dzin_1.0</strain>
        <tissue evidence="2">Leaf</tissue>
    </source>
</reference>
<feature type="compositionally biased region" description="Basic and acidic residues" evidence="1">
    <location>
        <begin position="72"/>
        <end position="81"/>
    </location>
</feature>
<feature type="region of interest" description="Disordered" evidence="1">
    <location>
        <begin position="72"/>
        <end position="95"/>
    </location>
</feature>
<accession>A0A9D5HAX5</accession>
<reference evidence="2" key="2">
    <citation type="journal article" date="2022" name="Hortic Res">
        <title>The genome of Dioscorea zingiberensis sheds light on the biosynthesis, origin and evolution of the medicinally important diosgenin saponins.</title>
        <authorList>
            <person name="Li Y."/>
            <person name="Tan C."/>
            <person name="Li Z."/>
            <person name="Guo J."/>
            <person name="Li S."/>
            <person name="Chen X."/>
            <person name="Wang C."/>
            <person name="Dai X."/>
            <person name="Yang H."/>
            <person name="Song W."/>
            <person name="Hou L."/>
            <person name="Xu J."/>
            <person name="Tong Z."/>
            <person name="Xu A."/>
            <person name="Yuan X."/>
            <person name="Wang W."/>
            <person name="Yang Q."/>
            <person name="Chen L."/>
            <person name="Sun Z."/>
            <person name="Wang K."/>
            <person name="Pan B."/>
            <person name="Chen J."/>
            <person name="Bao Y."/>
            <person name="Liu F."/>
            <person name="Qi X."/>
            <person name="Gang D.R."/>
            <person name="Wen J."/>
            <person name="Li J."/>
        </authorList>
    </citation>
    <scope>NUCLEOTIDE SEQUENCE</scope>
    <source>
        <strain evidence="2">Dzin_1.0</strain>
    </source>
</reference>
<dbReference type="OrthoDB" id="298344at2759"/>
<evidence type="ECO:0000256" key="1">
    <source>
        <dbReference type="SAM" id="MobiDB-lite"/>
    </source>
</evidence>
<dbReference type="EMBL" id="JAGGNH010000006">
    <property type="protein sequence ID" value="KAJ0969483.1"/>
    <property type="molecule type" value="Genomic_DNA"/>
</dbReference>
<organism evidence="2 3">
    <name type="scientific">Dioscorea zingiberensis</name>
    <dbReference type="NCBI Taxonomy" id="325984"/>
    <lineage>
        <taxon>Eukaryota</taxon>
        <taxon>Viridiplantae</taxon>
        <taxon>Streptophyta</taxon>
        <taxon>Embryophyta</taxon>
        <taxon>Tracheophyta</taxon>
        <taxon>Spermatophyta</taxon>
        <taxon>Magnoliopsida</taxon>
        <taxon>Liliopsida</taxon>
        <taxon>Dioscoreales</taxon>
        <taxon>Dioscoreaceae</taxon>
        <taxon>Dioscorea</taxon>
    </lineage>
</organism>
<dbReference type="PANTHER" id="PTHR34194:SF2">
    <property type="entry name" value="F14J8.16 PROTEIN"/>
    <property type="match status" value="1"/>
</dbReference>
<evidence type="ECO:0000313" key="2">
    <source>
        <dbReference type="EMBL" id="KAJ0969483.1"/>
    </source>
</evidence>
<proteinExistence type="predicted"/>
<protein>
    <submittedName>
        <fullName evidence="2">Uncharacterized protein</fullName>
    </submittedName>
</protein>
<feature type="compositionally biased region" description="Polar residues" evidence="1">
    <location>
        <begin position="83"/>
        <end position="95"/>
    </location>
</feature>
<dbReference type="PANTHER" id="PTHR34194">
    <property type="entry name" value="F14J8.16 PROTEIN"/>
    <property type="match status" value="1"/>
</dbReference>
<evidence type="ECO:0000313" key="3">
    <source>
        <dbReference type="Proteomes" id="UP001085076"/>
    </source>
</evidence>
<dbReference type="Proteomes" id="UP001085076">
    <property type="component" value="Miscellaneous, Linkage group lg06"/>
</dbReference>
<name>A0A9D5HAX5_9LILI</name>
<feature type="region of interest" description="Disordered" evidence="1">
    <location>
        <begin position="146"/>
        <end position="173"/>
    </location>
</feature>
<feature type="compositionally biased region" description="Basic residues" evidence="1">
    <location>
        <begin position="149"/>
        <end position="163"/>
    </location>
</feature>
<comment type="caution">
    <text evidence="2">The sequence shown here is derived from an EMBL/GenBank/DDBJ whole genome shotgun (WGS) entry which is preliminary data.</text>
</comment>